<dbReference type="PROSITE" id="PS51257">
    <property type="entry name" value="PROKAR_LIPOPROTEIN"/>
    <property type="match status" value="1"/>
</dbReference>
<gene>
    <name evidence="2" type="ORF">GGR27_000734</name>
</gene>
<keyword evidence="3" id="KW-1185">Reference proteome</keyword>
<organism evidence="2 3">
    <name type="scientific">Neolewinella antarctica</name>
    <dbReference type="NCBI Taxonomy" id="442734"/>
    <lineage>
        <taxon>Bacteria</taxon>
        <taxon>Pseudomonadati</taxon>
        <taxon>Bacteroidota</taxon>
        <taxon>Saprospiria</taxon>
        <taxon>Saprospirales</taxon>
        <taxon>Lewinellaceae</taxon>
        <taxon>Neolewinella</taxon>
    </lineage>
</organism>
<keyword evidence="1" id="KW-0732">Signal</keyword>
<feature type="signal peptide" evidence="1">
    <location>
        <begin position="1"/>
        <end position="19"/>
    </location>
</feature>
<sequence length="248" mass="28056">MRHLILFFLLIVFSGCVVGQSTDLPPDQPKRWQLAASTGYNLKYLTTDVPEKYSGQYYQATLHYRFRKWLDLGVHFGLSPRASTGVSTSAGRDRDATSSFIFRSADRNVQVGIQPRVNYRIGQGDLSAAITIGTMFHRHTETITNPDLPGEVRIYYQSYVDPYYQFELGYTYWASKSVGVAVSLSKTTQRWIAGSGFVSSDDGLQAYDIDRIDGDLGSFESYFTEVYQPKFKPLNNLFLNVGLTVRPF</sequence>
<proteinExistence type="predicted"/>
<feature type="chain" id="PRO_5045382008" description="Outer membrane protein beta-barrel domain-containing protein" evidence="1">
    <location>
        <begin position="20"/>
        <end position="248"/>
    </location>
</feature>
<comment type="caution">
    <text evidence="2">The sequence shown here is derived from an EMBL/GenBank/DDBJ whole genome shotgun (WGS) entry which is preliminary data.</text>
</comment>
<accession>A0ABX0X7Q0</accession>
<evidence type="ECO:0000256" key="1">
    <source>
        <dbReference type="SAM" id="SignalP"/>
    </source>
</evidence>
<dbReference type="Proteomes" id="UP000770785">
    <property type="component" value="Unassembled WGS sequence"/>
</dbReference>
<evidence type="ECO:0000313" key="3">
    <source>
        <dbReference type="Proteomes" id="UP000770785"/>
    </source>
</evidence>
<evidence type="ECO:0008006" key="4">
    <source>
        <dbReference type="Google" id="ProtNLM"/>
    </source>
</evidence>
<name>A0ABX0X7Q0_9BACT</name>
<dbReference type="RefSeq" id="WP_168036015.1">
    <property type="nucleotide sequence ID" value="NZ_JAATJH010000001.1"/>
</dbReference>
<protein>
    <recommendedName>
        <fullName evidence="4">Outer membrane protein beta-barrel domain-containing protein</fullName>
    </recommendedName>
</protein>
<reference evidence="2 3" key="1">
    <citation type="submission" date="2020-03" db="EMBL/GenBank/DDBJ databases">
        <title>Genomic Encyclopedia of Type Strains, Phase IV (KMG-IV): sequencing the most valuable type-strain genomes for metagenomic binning, comparative biology and taxonomic classification.</title>
        <authorList>
            <person name="Goeker M."/>
        </authorList>
    </citation>
    <scope>NUCLEOTIDE SEQUENCE [LARGE SCALE GENOMIC DNA]</scope>
    <source>
        <strain evidence="2 3">DSM 105096</strain>
    </source>
</reference>
<evidence type="ECO:0000313" key="2">
    <source>
        <dbReference type="EMBL" id="NJC25253.1"/>
    </source>
</evidence>
<dbReference type="EMBL" id="JAATJH010000001">
    <property type="protein sequence ID" value="NJC25253.1"/>
    <property type="molecule type" value="Genomic_DNA"/>
</dbReference>